<dbReference type="AlphaFoldDB" id="A0A845FYM4"/>
<evidence type="ECO:0008006" key="3">
    <source>
        <dbReference type="Google" id="ProtNLM"/>
    </source>
</evidence>
<dbReference type="RefSeq" id="WP_161095492.1">
    <property type="nucleotide sequence ID" value="NZ_WWCW01000006.1"/>
</dbReference>
<dbReference type="PROSITE" id="PS51257">
    <property type="entry name" value="PROKAR_LIPOPROTEIN"/>
    <property type="match status" value="1"/>
</dbReference>
<dbReference type="SUPFAM" id="SSF53850">
    <property type="entry name" value="Periplasmic binding protein-like II"/>
    <property type="match status" value="1"/>
</dbReference>
<reference evidence="1 2" key="1">
    <citation type="submission" date="2020-01" db="EMBL/GenBank/DDBJ databases">
        <title>Novel species isolated from a subtropical stream in China.</title>
        <authorList>
            <person name="Lu H."/>
        </authorList>
    </citation>
    <scope>NUCLEOTIDE SEQUENCE [LARGE SCALE GENOMIC DNA]</scope>
    <source>
        <strain evidence="1 2">FT82W</strain>
    </source>
</reference>
<evidence type="ECO:0000313" key="1">
    <source>
        <dbReference type="EMBL" id="MYM86215.1"/>
    </source>
</evidence>
<accession>A0A845FYM4</accession>
<organism evidence="1 2">
    <name type="scientific">Duganella vulcania</name>
    <dbReference type="NCBI Taxonomy" id="2692166"/>
    <lineage>
        <taxon>Bacteria</taxon>
        <taxon>Pseudomonadati</taxon>
        <taxon>Pseudomonadota</taxon>
        <taxon>Betaproteobacteria</taxon>
        <taxon>Burkholderiales</taxon>
        <taxon>Oxalobacteraceae</taxon>
        <taxon>Telluria group</taxon>
        <taxon>Duganella</taxon>
    </lineage>
</organism>
<sequence length="270" mass="29382">MRFGIFTVTCAIAAAWGNGAAACEPIRIGYLDQERPPYWLGAGVEVPAKPGASAELVQRFAASAGCEASLKRMPVMRIRPALAAGELDFAPMDANASNTAGIAFPLDKNHQLDIARALPLNIVVFVRSADQIPPTTAPAKYFRDRLLGITLGASYKLRMQNLGLNVDSGAVDIARNLEKLRLHRIDGFAVSVTFPGDMDAYVARNYKGAVVRLPQPIFADHVWLAASEGYYAAHPAQVEKMWTWLASTGMREYAALLKEYSDLRPQPPLP</sequence>
<name>A0A845FYM4_9BURK</name>
<dbReference type="Proteomes" id="UP000470302">
    <property type="component" value="Unassembled WGS sequence"/>
</dbReference>
<gene>
    <name evidence="1" type="ORF">GTP91_03360</name>
</gene>
<protein>
    <recommendedName>
        <fullName evidence="3">Transporter substrate-binding domain-containing protein</fullName>
    </recommendedName>
</protein>
<comment type="caution">
    <text evidence="1">The sequence shown here is derived from an EMBL/GenBank/DDBJ whole genome shotgun (WGS) entry which is preliminary data.</text>
</comment>
<evidence type="ECO:0000313" key="2">
    <source>
        <dbReference type="Proteomes" id="UP000470302"/>
    </source>
</evidence>
<proteinExistence type="predicted"/>
<dbReference type="EMBL" id="WWCW01000006">
    <property type="protein sequence ID" value="MYM86215.1"/>
    <property type="molecule type" value="Genomic_DNA"/>
</dbReference>